<dbReference type="InterPro" id="IPR020097">
    <property type="entry name" value="PsdUridine_synth_TruA_a/b_dom"/>
</dbReference>
<evidence type="ECO:0000259" key="4">
    <source>
        <dbReference type="Pfam" id="PF01416"/>
    </source>
</evidence>
<keyword evidence="6" id="KW-1185">Reference proteome</keyword>
<dbReference type="GO" id="GO:0009982">
    <property type="term" value="F:pseudouridine synthase activity"/>
    <property type="evidence" value="ECO:0007669"/>
    <property type="project" value="InterPro"/>
</dbReference>
<sequence>MRISLHKISPFPFLCTFCRNSRAMSSSSYETWSKDELIARLQELEGSNNYLQNSTAKSLARKRPDSPLLAPSTRQSNKFDFASYPRRKIALKFCYSGWEYNGLAYQLKPTPLPTVEGVIFDALTRTRLIDPAAGYDGCSWEKCGRTDRGVSAAGQVISLWVRSVLEENMNQTVAQGPTSAVEDSIEEPAIDEESTMLDDGFGSLSLNDRDEELPAPLSTPARTSKPELDYVAILNRVLPPTIRILAWSPVSPTFSARFACKCRHYKYFFSSERLDISKMRDAASRLLGLHDFRNMCKLDPAKQITIFDRRILRADIDPVDPSTSAASSSMYVLNLIGTAFLYHQVRHIMAVLFLVGRGLEHPSVVTSLLNTKEGLESFQPGESHEVVDSKPQYQMADALPLMLWDCMYSDDDVDWRTDGYESTSDQSNDSTEDGRGIYHLLHSTRSRSQIYLALNQHFLDAASNFFPEPWATTKEGVVGIRFGGNVMIETPLGGGTSRKLQQYVPLLKRKRLDPVYVVNERWRNGKGFRRDQRRMAAGENEDE</sequence>
<dbReference type="GO" id="GO:0003723">
    <property type="term" value="F:RNA binding"/>
    <property type="evidence" value="ECO:0007669"/>
    <property type="project" value="InterPro"/>
</dbReference>
<evidence type="ECO:0000256" key="2">
    <source>
        <dbReference type="ARBA" id="ARBA00022694"/>
    </source>
</evidence>
<dbReference type="GO" id="GO:0031119">
    <property type="term" value="P:tRNA pseudouridine synthesis"/>
    <property type="evidence" value="ECO:0007669"/>
    <property type="project" value="TreeGrafter"/>
</dbReference>
<feature type="domain" description="Pseudouridine synthase I TruA alpha/beta" evidence="4">
    <location>
        <begin position="282"/>
        <end position="408"/>
    </location>
</feature>
<evidence type="ECO:0000256" key="1">
    <source>
        <dbReference type="ARBA" id="ARBA00009375"/>
    </source>
</evidence>
<dbReference type="AlphaFoldDB" id="A0A9W8NY84"/>
<dbReference type="InterPro" id="IPR020094">
    <property type="entry name" value="TruA/RsuA/RluB/E/F_N"/>
</dbReference>
<dbReference type="InterPro" id="IPR020103">
    <property type="entry name" value="PsdUridine_synth_cat_dom_sf"/>
</dbReference>
<dbReference type="PANTHER" id="PTHR11142">
    <property type="entry name" value="PSEUDOURIDYLATE SYNTHASE"/>
    <property type="match status" value="1"/>
</dbReference>
<dbReference type="Pfam" id="PF01416">
    <property type="entry name" value="PseudoU_synth_1"/>
    <property type="match status" value="1"/>
</dbReference>
<accession>A0A9W8NY84</accession>
<organism evidence="5 6">
    <name type="scientific">Lentinula detonsa</name>
    <dbReference type="NCBI Taxonomy" id="2804962"/>
    <lineage>
        <taxon>Eukaryota</taxon>
        <taxon>Fungi</taxon>
        <taxon>Dikarya</taxon>
        <taxon>Basidiomycota</taxon>
        <taxon>Agaricomycotina</taxon>
        <taxon>Agaricomycetes</taxon>
        <taxon>Agaricomycetidae</taxon>
        <taxon>Agaricales</taxon>
        <taxon>Marasmiineae</taxon>
        <taxon>Omphalotaceae</taxon>
        <taxon>Lentinula</taxon>
    </lineage>
</organism>
<dbReference type="Gene3D" id="3.30.70.660">
    <property type="entry name" value="Pseudouridine synthase I, catalytic domain, C-terminal subdomain"/>
    <property type="match status" value="1"/>
</dbReference>
<gene>
    <name evidence="5" type="ORF">DFH05DRAFT_1499371</name>
</gene>
<reference evidence="5 6" key="1">
    <citation type="journal article" date="2023" name="Proc. Natl. Acad. Sci. U.S.A.">
        <title>A global phylogenomic analysis of the shiitake genus Lentinula.</title>
        <authorList>
            <person name="Sierra-Patev S."/>
            <person name="Min B."/>
            <person name="Naranjo-Ortiz M."/>
            <person name="Looney B."/>
            <person name="Konkel Z."/>
            <person name="Slot J.C."/>
            <person name="Sakamoto Y."/>
            <person name="Steenwyk J.L."/>
            <person name="Rokas A."/>
            <person name="Carro J."/>
            <person name="Camarero S."/>
            <person name="Ferreira P."/>
            <person name="Molpeceres G."/>
            <person name="Ruiz-Duenas F.J."/>
            <person name="Serrano A."/>
            <person name="Henrissat B."/>
            <person name="Drula E."/>
            <person name="Hughes K.W."/>
            <person name="Mata J.L."/>
            <person name="Ishikawa N.K."/>
            <person name="Vargas-Isla R."/>
            <person name="Ushijima S."/>
            <person name="Smith C.A."/>
            <person name="Donoghue J."/>
            <person name="Ahrendt S."/>
            <person name="Andreopoulos W."/>
            <person name="He G."/>
            <person name="LaButti K."/>
            <person name="Lipzen A."/>
            <person name="Ng V."/>
            <person name="Riley R."/>
            <person name="Sandor L."/>
            <person name="Barry K."/>
            <person name="Martinez A.T."/>
            <person name="Xiao Y."/>
            <person name="Gibbons J.G."/>
            <person name="Terashima K."/>
            <person name="Grigoriev I.V."/>
            <person name="Hibbett D."/>
        </authorList>
    </citation>
    <scope>NUCLEOTIDE SEQUENCE [LARGE SCALE GENOMIC DNA]</scope>
    <source>
        <strain evidence="5 6">TFB7810</strain>
    </source>
</reference>
<dbReference type="Gene3D" id="3.30.70.580">
    <property type="entry name" value="Pseudouridine synthase I, catalytic domain, N-terminal subdomain"/>
    <property type="match status" value="1"/>
</dbReference>
<evidence type="ECO:0000313" key="6">
    <source>
        <dbReference type="Proteomes" id="UP001142393"/>
    </source>
</evidence>
<dbReference type="SUPFAM" id="SSF55120">
    <property type="entry name" value="Pseudouridine synthase"/>
    <property type="match status" value="1"/>
</dbReference>
<evidence type="ECO:0000256" key="3">
    <source>
        <dbReference type="ARBA" id="ARBA00023235"/>
    </source>
</evidence>
<protein>
    <submittedName>
        <fullName evidence="5">Pseudouridine synthase</fullName>
    </submittedName>
</protein>
<dbReference type="InterPro" id="IPR020095">
    <property type="entry name" value="PsdUridine_synth_TruA_C"/>
</dbReference>
<proteinExistence type="inferred from homology"/>
<dbReference type="InterPro" id="IPR001406">
    <property type="entry name" value="PsdUridine_synth_TruA"/>
</dbReference>
<comment type="similarity">
    <text evidence="1">Belongs to the tRNA pseudouridine synthase TruA family.</text>
</comment>
<keyword evidence="2" id="KW-0819">tRNA processing</keyword>
<keyword evidence="3" id="KW-0413">Isomerase</keyword>
<evidence type="ECO:0000313" key="5">
    <source>
        <dbReference type="EMBL" id="KAJ3743124.1"/>
    </source>
</evidence>
<dbReference type="Proteomes" id="UP001142393">
    <property type="component" value="Unassembled WGS sequence"/>
</dbReference>
<comment type="caution">
    <text evidence="5">The sequence shown here is derived from an EMBL/GenBank/DDBJ whole genome shotgun (WGS) entry which is preliminary data.</text>
</comment>
<dbReference type="PANTHER" id="PTHR11142:SF5">
    <property type="entry name" value="TRNA PSEUDOURIDINE(38_39) SYNTHASE"/>
    <property type="match status" value="1"/>
</dbReference>
<dbReference type="EMBL" id="JANVFU010000009">
    <property type="protein sequence ID" value="KAJ3743124.1"/>
    <property type="molecule type" value="Genomic_DNA"/>
</dbReference>
<dbReference type="GO" id="GO:0005737">
    <property type="term" value="C:cytoplasm"/>
    <property type="evidence" value="ECO:0007669"/>
    <property type="project" value="TreeGrafter"/>
</dbReference>
<dbReference type="GO" id="GO:0005634">
    <property type="term" value="C:nucleus"/>
    <property type="evidence" value="ECO:0007669"/>
    <property type="project" value="TreeGrafter"/>
</dbReference>
<name>A0A9W8NY84_9AGAR</name>
<dbReference type="GO" id="GO:1990481">
    <property type="term" value="P:mRNA pseudouridine synthesis"/>
    <property type="evidence" value="ECO:0007669"/>
    <property type="project" value="TreeGrafter"/>
</dbReference>
<dbReference type="HAMAP" id="MF_00171">
    <property type="entry name" value="TruA"/>
    <property type="match status" value="1"/>
</dbReference>